<evidence type="ECO:0000256" key="5">
    <source>
        <dbReference type="ARBA" id="ARBA00023319"/>
    </source>
</evidence>
<dbReference type="InterPro" id="IPR003599">
    <property type="entry name" value="Ig_sub"/>
</dbReference>
<dbReference type="SMART" id="SM00409">
    <property type="entry name" value="IG"/>
    <property type="match status" value="4"/>
</dbReference>
<evidence type="ECO:0000313" key="8">
    <source>
        <dbReference type="EMBL" id="AKN21719.1"/>
    </source>
</evidence>
<evidence type="ECO:0000256" key="3">
    <source>
        <dbReference type="ARBA" id="ARBA00023157"/>
    </source>
</evidence>
<dbReference type="PROSITE" id="PS50835">
    <property type="entry name" value="IG_LIKE"/>
    <property type="match status" value="6"/>
</dbReference>
<dbReference type="InterPro" id="IPR007110">
    <property type="entry name" value="Ig-like_dom"/>
</dbReference>
<keyword evidence="5" id="KW-0393">Immunoglobulin domain</keyword>
<keyword evidence="3" id="KW-1015">Disulfide bond</keyword>
<dbReference type="OrthoDB" id="10028801at2759"/>
<feature type="domain" description="Ig-like" evidence="7">
    <location>
        <begin position="724"/>
        <end position="803"/>
    </location>
</feature>
<dbReference type="InterPro" id="IPR051275">
    <property type="entry name" value="Cell_adhesion_signaling"/>
</dbReference>
<proteinExistence type="evidence at transcript level"/>
<feature type="transmembrane region" description="Helical" evidence="6">
    <location>
        <begin position="1159"/>
        <end position="1184"/>
    </location>
</feature>
<dbReference type="PANTHER" id="PTHR11640">
    <property type="entry name" value="NEPHRIN"/>
    <property type="match status" value="1"/>
</dbReference>
<dbReference type="GO" id="GO:0005911">
    <property type="term" value="C:cell-cell junction"/>
    <property type="evidence" value="ECO:0007669"/>
    <property type="project" value="TreeGrafter"/>
</dbReference>
<gene>
    <name evidence="8" type="primary">NPHS1-3</name>
</gene>
<comment type="subcellular location">
    <subcellularLocation>
        <location evidence="1">Membrane</location>
        <topology evidence="1">Single-pass type I membrane protein</topology>
    </subcellularLocation>
</comment>
<keyword evidence="6" id="KW-1133">Transmembrane helix</keyword>
<protein>
    <submittedName>
        <fullName evidence="8">NPHS1-3</fullName>
    </submittedName>
</protein>
<dbReference type="PANTHER" id="PTHR11640:SF31">
    <property type="entry name" value="IRREGULAR CHIASM C-ROUGHEST PROTEIN-RELATED"/>
    <property type="match status" value="1"/>
</dbReference>
<dbReference type="Gene3D" id="2.60.40.10">
    <property type="entry name" value="Immunoglobulins"/>
    <property type="match status" value="6"/>
</dbReference>
<reference evidence="8" key="1">
    <citation type="journal article" date="2015" name="Elife">
        <title>Stem cells and fluid flow drive cyst formation in an invertebrate excretory organ.</title>
        <authorList>
            <person name="Thi-Kim Vu H."/>
            <person name="Rink J.C."/>
            <person name="McKinney S.A."/>
            <person name="McClain M."/>
            <person name="Lakshmanaperumal N."/>
            <person name="Alexander R."/>
            <person name="Sanchez Alvarado A."/>
        </authorList>
    </citation>
    <scope>NUCLEOTIDE SEQUENCE</scope>
</reference>
<feature type="domain" description="Ig-like" evidence="7">
    <location>
        <begin position="933"/>
        <end position="1024"/>
    </location>
</feature>
<accession>A0A0H3YJQ0</accession>
<feature type="domain" description="Ig-like" evidence="7">
    <location>
        <begin position="22"/>
        <end position="137"/>
    </location>
</feature>
<feature type="domain" description="Ig-like" evidence="7">
    <location>
        <begin position="142"/>
        <end position="247"/>
    </location>
</feature>
<sequence length="1252" mass="143897">MYQIWIVIVLGSKIIYDSSPLPVTQSQKCSARELKNYIQCFKEIPLTDYYVLINDSIAISCVVNNQHGKVQWRAKNLVLGYDRSVPGMPRLQIIGDVTKGEHNLKITKAQTEDSGDYECQVQPVDAHPLLRRKSTLHVTKLPSIPYILYKNEIPKNNEIIIDFNVSVKKMLKLICVSEGGLPQPIFQWFWNSREVTTDEMEFILIINIQPNKSSLSLPLSLLKSGHQILCVIKNKATELLESRLQSTYQRFEAKVTVIMFVRSGNPLIQNSNQIVDENNDMEFTCSMKPTGHPKSKLKWSMNITAGFRMENLIKIKYNENQDELITNLLLKKLNRTFHRVNVSCISESPFITKSSPPFQIYVKHNPQKLSIVTFNEESDNPNEKSSFPPFIQQNHLDIISGIENEDINVLCFTSSYYGTLNMKWILQHGDFVDGSKLTIQILSPLLKLDHYLSKNHTIQTFITQKIKLKRTLNSGFIECHATTENQILLKQKTKFNVFYQAKISVISGYVSQFPVHEGDIIHLTCCSYGGNPSPTLRWYKNNSLVLFSDEIKTDKEEQTLDFLYRVFKHDNGQKVFCEAKSENVKVIPVKSNFLIINVIFPPVHLEISCLNCIPNKIMANRTNEFLCESSSSNPGSIITWKLLNCSSIEIGNSTNCSSTVMQGTLSTNFPGQYNGWKTQSKLNLLLNYKQNNFILQCQSRLSHKILPEKYKPIVKNIKLKVLYPPFIMNSLNSLYVFEGSTVNLQYQISANPKATHFSWYFQNRFISSKQNLIIKNIHFNDSGSYKFVVENLLGSATRSFEIDVKYSPKVVKTSINIFNDSAEFFCEASMNPIYSNFSVVWRRIEPNDRIAYRDSRDFLPILSINYSCNSNSKPTNQMRINSNCGINKNNKIYSKLIISPYQESDFGWYQCMFCNGIGMKGRENLHLNIPIKPWYLKISQYSKQGTDISHHSLLTCCFLSHVNPSIFWLVPFSNEIIFSTNTTEIRQSTFCGFLHMYVKEESYFGQYKCQAKNERGSSRLAYVSLLPTFQPDFPESFKLFILFKNNIHLSWIKGADGGSEQTFQLRWWDEKQQSTFRYQTVKGNQSKETLEITISNFSIGSYSIDIGVNSIRYPDFRYCCAISFVVLSDKNDTFDGTNTKSQTHVEYPDVNLENLNLSIYYIIIASSIVVFLSLFFALFIFVCIMKHRRKSSVSLQNRKKSLAVDSLLKLPDTLNESKLMADQLDNSEDIQMKLDPSSEPKELIIDQETIKF</sequence>
<dbReference type="InterPro" id="IPR013162">
    <property type="entry name" value="CD80_C2-set"/>
</dbReference>
<keyword evidence="4" id="KW-0325">Glycoprotein</keyword>
<dbReference type="AlphaFoldDB" id="A0A0H3YJQ0"/>
<feature type="domain" description="Ig-like" evidence="7">
    <location>
        <begin position="808"/>
        <end position="881"/>
    </location>
</feature>
<dbReference type="GO" id="GO:0005886">
    <property type="term" value="C:plasma membrane"/>
    <property type="evidence" value="ECO:0007669"/>
    <property type="project" value="TreeGrafter"/>
</dbReference>
<evidence type="ECO:0000256" key="6">
    <source>
        <dbReference type="SAM" id="Phobius"/>
    </source>
</evidence>
<organism evidence="8">
    <name type="scientific">Schmidtea mediterranea</name>
    <name type="common">Freshwater planarian flatworm</name>
    <dbReference type="NCBI Taxonomy" id="79327"/>
    <lineage>
        <taxon>Eukaryota</taxon>
        <taxon>Metazoa</taxon>
        <taxon>Spiralia</taxon>
        <taxon>Lophotrochozoa</taxon>
        <taxon>Platyhelminthes</taxon>
        <taxon>Rhabditophora</taxon>
        <taxon>Seriata</taxon>
        <taxon>Tricladida</taxon>
        <taxon>Continenticola</taxon>
        <taxon>Geoplanoidea</taxon>
        <taxon>Dugesiidae</taxon>
        <taxon>Schmidtea</taxon>
    </lineage>
</organism>
<dbReference type="InterPro" id="IPR013783">
    <property type="entry name" value="Ig-like_fold"/>
</dbReference>
<feature type="domain" description="Ig-like" evidence="7">
    <location>
        <begin position="501"/>
        <end position="587"/>
    </location>
</feature>
<dbReference type="InterPro" id="IPR036179">
    <property type="entry name" value="Ig-like_dom_sf"/>
</dbReference>
<evidence type="ECO:0000259" key="7">
    <source>
        <dbReference type="PROSITE" id="PS50835"/>
    </source>
</evidence>
<dbReference type="GO" id="GO:0098609">
    <property type="term" value="P:cell-cell adhesion"/>
    <property type="evidence" value="ECO:0007669"/>
    <property type="project" value="TreeGrafter"/>
</dbReference>
<name>A0A0H3YJQ0_SCHMD</name>
<keyword evidence="2 6" id="KW-0472">Membrane</keyword>
<keyword evidence="6" id="KW-0812">Transmembrane</keyword>
<dbReference type="SUPFAM" id="SSF48726">
    <property type="entry name" value="Immunoglobulin"/>
    <property type="match status" value="6"/>
</dbReference>
<dbReference type="EMBL" id="KT163769">
    <property type="protein sequence ID" value="AKN21719.1"/>
    <property type="molecule type" value="mRNA"/>
</dbReference>
<dbReference type="Pfam" id="PF08205">
    <property type="entry name" value="C2-set_2"/>
    <property type="match status" value="1"/>
</dbReference>
<evidence type="ECO:0000256" key="1">
    <source>
        <dbReference type="ARBA" id="ARBA00004479"/>
    </source>
</evidence>
<dbReference type="GO" id="GO:0050839">
    <property type="term" value="F:cell adhesion molecule binding"/>
    <property type="evidence" value="ECO:0007669"/>
    <property type="project" value="TreeGrafter"/>
</dbReference>
<evidence type="ECO:0000256" key="2">
    <source>
        <dbReference type="ARBA" id="ARBA00023136"/>
    </source>
</evidence>
<dbReference type="Pfam" id="PF13927">
    <property type="entry name" value="Ig_3"/>
    <property type="match status" value="1"/>
</dbReference>
<evidence type="ECO:0000256" key="4">
    <source>
        <dbReference type="ARBA" id="ARBA00023180"/>
    </source>
</evidence>